<evidence type="ECO:0000313" key="2">
    <source>
        <dbReference type="EMBL" id="GAN13463.1"/>
    </source>
</evidence>
<feature type="region of interest" description="Disordered" evidence="1">
    <location>
        <begin position="58"/>
        <end position="90"/>
    </location>
</feature>
<comment type="caution">
    <text evidence="2">The sequence shown here is derived from an EMBL/GenBank/DDBJ whole genome shotgun (WGS) entry which is preliminary data.</text>
</comment>
<dbReference type="AlphaFoldDB" id="A0A0C9NFE0"/>
<gene>
    <name evidence="2" type="ORF">SP6_18_00280</name>
</gene>
<proteinExistence type="predicted"/>
<keyword evidence="3" id="KW-1185">Reference proteome</keyword>
<name>A0A0C9NFE0_SPHPI</name>
<protein>
    <submittedName>
        <fullName evidence="2">DNA, contig: SP618</fullName>
    </submittedName>
</protein>
<reference evidence="2 3" key="1">
    <citation type="submission" date="2014-08" db="EMBL/GenBank/DDBJ databases">
        <title>Whole genome shotgun sequence of Sphingomonas paucimobilis NBRC 13935.</title>
        <authorList>
            <person name="Hosoyama A."/>
            <person name="Hashimoto M."/>
            <person name="Hosoyama Y."/>
            <person name="Noguchi M."/>
            <person name="Uohara A."/>
            <person name="Ohji S."/>
            <person name="Katano-Makiyama Y."/>
            <person name="Ichikawa N."/>
            <person name="Kimura A."/>
            <person name="Yamazoe A."/>
            <person name="Fujita N."/>
        </authorList>
    </citation>
    <scope>NUCLEOTIDE SEQUENCE [LARGE SCALE GENOMIC DNA]</scope>
    <source>
        <strain evidence="2 3">NBRC 13935</strain>
    </source>
</reference>
<dbReference type="Proteomes" id="UP000032025">
    <property type="component" value="Unassembled WGS sequence"/>
</dbReference>
<sequence length="107" mass="11014">MAEPVSVRAFAKLDGGSHTPVSKAIKRGNLPVTANSLIDPALAGTGWRKWNRVETQGGNTAAVSAPAAEVETPKRQRGKAGALPVEASGSSSSARCWMAGSITTAER</sequence>
<evidence type="ECO:0000256" key="1">
    <source>
        <dbReference type="SAM" id="MobiDB-lite"/>
    </source>
</evidence>
<accession>A0A0C9NFE0</accession>
<evidence type="ECO:0000313" key="3">
    <source>
        <dbReference type="Proteomes" id="UP000032025"/>
    </source>
</evidence>
<dbReference type="EMBL" id="BBJS01000018">
    <property type="protein sequence ID" value="GAN13463.1"/>
    <property type="molecule type" value="Genomic_DNA"/>
</dbReference>
<organism evidence="2 3">
    <name type="scientific">Sphingomonas paucimobilis NBRC 13935</name>
    <dbReference type="NCBI Taxonomy" id="1219050"/>
    <lineage>
        <taxon>Bacteria</taxon>
        <taxon>Pseudomonadati</taxon>
        <taxon>Pseudomonadota</taxon>
        <taxon>Alphaproteobacteria</taxon>
        <taxon>Sphingomonadales</taxon>
        <taxon>Sphingomonadaceae</taxon>
        <taxon>Sphingomonas</taxon>
    </lineage>
</organism>